<evidence type="ECO:0000313" key="3">
    <source>
        <dbReference type="Proteomes" id="UP000692954"/>
    </source>
</evidence>
<dbReference type="EMBL" id="CAJJDN010000010">
    <property type="protein sequence ID" value="CAD8056003.1"/>
    <property type="molecule type" value="Genomic_DNA"/>
</dbReference>
<dbReference type="Proteomes" id="UP000692954">
    <property type="component" value="Unassembled WGS sequence"/>
</dbReference>
<evidence type="ECO:0000256" key="1">
    <source>
        <dbReference type="SAM" id="Phobius"/>
    </source>
</evidence>
<keyword evidence="1" id="KW-0812">Transmembrane</keyword>
<accession>A0A8S1KQT4</accession>
<evidence type="ECO:0000313" key="2">
    <source>
        <dbReference type="EMBL" id="CAD8056003.1"/>
    </source>
</evidence>
<keyword evidence="3" id="KW-1185">Reference proteome</keyword>
<protein>
    <recommendedName>
        <fullName evidence="4">Transmembrane protein</fullName>
    </recommendedName>
</protein>
<feature type="transmembrane region" description="Helical" evidence="1">
    <location>
        <begin position="69"/>
        <end position="86"/>
    </location>
</feature>
<organism evidence="2 3">
    <name type="scientific">Paramecium sonneborni</name>
    <dbReference type="NCBI Taxonomy" id="65129"/>
    <lineage>
        <taxon>Eukaryota</taxon>
        <taxon>Sar</taxon>
        <taxon>Alveolata</taxon>
        <taxon>Ciliophora</taxon>
        <taxon>Intramacronucleata</taxon>
        <taxon>Oligohymenophorea</taxon>
        <taxon>Peniculida</taxon>
        <taxon>Parameciidae</taxon>
        <taxon>Paramecium</taxon>
    </lineage>
</organism>
<proteinExistence type="predicted"/>
<reference evidence="2" key="1">
    <citation type="submission" date="2021-01" db="EMBL/GenBank/DDBJ databases">
        <authorList>
            <consortium name="Genoscope - CEA"/>
            <person name="William W."/>
        </authorList>
    </citation>
    <scope>NUCLEOTIDE SEQUENCE</scope>
</reference>
<keyword evidence="1" id="KW-1133">Transmembrane helix</keyword>
<comment type="caution">
    <text evidence="2">The sequence shown here is derived from an EMBL/GenBank/DDBJ whole genome shotgun (WGS) entry which is preliminary data.</text>
</comment>
<name>A0A8S1KQT4_9CILI</name>
<sequence>MRQIQRKHQLQILQNAYMNKGEFFFKQLILHLEILQKAKYQIQQQLHIILKVLFEFQIRKVYNQDKAKLLKILAILKLIIIFQINFDKWKLFETVKRFNIGFKINFNFEQLNFLPPQQYFDDIQMLSICSQIQQLKSFKFKSYLLKNINYSLGFLFNKNLKKTRALGRRIFFKTMKRISFLFLKSKFEQIFIYIQIL</sequence>
<gene>
    <name evidence="2" type="ORF">PSON_ATCC_30995.1.T0100016</name>
</gene>
<evidence type="ECO:0008006" key="4">
    <source>
        <dbReference type="Google" id="ProtNLM"/>
    </source>
</evidence>
<dbReference type="AlphaFoldDB" id="A0A8S1KQT4"/>
<keyword evidence="1" id="KW-0472">Membrane</keyword>